<keyword evidence="3" id="KW-0804">Transcription</keyword>
<dbReference type="InterPro" id="IPR036388">
    <property type="entry name" value="WH-like_DNA-bd_sf"/>
</dbReference>
<dbReference type="Gene3D" id="1.10.10.10">
    <property type="entry name" value="Winged helix-like DNA-binding domain superfamily/Winged helix DNA-binding domain"/>
    <property type="match status" value="1"/>
</dbReference>
<evidence type="ECO:0000259" key="4">
    <source>
        <dbReference type="PROSITE" id="PS50995"/>
    </source>
</evidence>
<evidence type="ECO:0000256" key="3">
    <source>
        <dbReference type="ARBA" id="ARBA00023163"/>
    </source>
</evidence>
<dbReference type="RefSeq" id="WP_043779364.1">
    <property type="nucleotide sequence ID" value="NZ_JMQI01000024.1"/>
</dbReference>
<dbReference type="InterPro" id="IPR000835">
    <property type="entry name" value="HTH_MarR-typ"/>
</dbReference>
<reference evidence="5 6" key="1">
    <citation type="submission" date="2014-05" db="EMBL/GenBank/DDBJ databases">
        <title>Draft genome sequence of Amycolatopsis rifamycinica DSM 46095.</title>
        <authorList>
            <person name="Lal R."/>
            <person name="Saxena A."/>
            <person name="Kumari R."/>
            <person name="Mukherjee U."/>
            <person name="Singh P."/>
            <person name="Sangwan N."/>
            <person name="Mahato N.K."/>
        </authorList>
    </citation>
    <scope>NUCLEOTIDE SEQUENCE [LARGE SCALE GENOMIC DNA]</scope>
    <source>
        <strain evidence="5 6">DSM 46095</strain>
    </source>
</reference>
<dbReference type="GO" id="GO:0003677">
    <property type="term" value="F:DNA binding"/>
    <property type="evidence" value="ECO:0007669"/>
    <property type="project" value="UniProtKB-KW"/>
</dbReference>
<evidence type="ECO:0000313" key="6">
    <source>
        <dbReference type="Proteomes" id="UP000027345"/>
    </source>
</evidence>
<dbReference type="OrthoDB" id="3216907at2"/>
<dbReference type="GO" id="GO:0003700">
    <property type="term" value="F:DNA-binding transcription factor activity"/>
    <property type="evidence" value="ECO:0007669"/>
    <property type="project" value="InterPro"/>
</dbReference>
<keyword evidence="6" id="KW-1185">Reference proteome</keyword>
<sequence length="138" mass="14476">MKNGSVLLELQRATHATLHLLTTELADLELTASEINALGNLADGTGRTVSELGAAVGTRPATLTGILDRLERRGLITRGPRPGDRRAVLIELTVEGERTAALIRRALGDLEKRALAGLPAGAVDGARAVLRALTEAGR</sequence>
<proteinExistence type="predicted"/>
<dbReference type="InterPro" id="IPR023187">
    <property type="entry name" value="Tscrpt_reg_MarR-type_CS"/>
</dbReference>
<protein>
    <submittedName>
        <fullName evidence="5">MarR family transcriptional regulator</fullName>
    </submittedName>
</protein>
<dbReference type="EMBL" id="JMQI01000024">
    <property type="protein sequence ID" value="KDN22124.1"/>
    <property type="molecule type" value="Genomic_DNA"/>
</dbReference>
<feature type="domain" description="HTH marR-type" evidence="4">
    <location>
        <begin position="3"/>
        <end position="135"/>
    </location>
</feature>
<dbReference type="PRINTS" id="PR00598">
    <property type="entry name" value="HTHMARR"/>
</dbReference>
<gene>
    <name evidence="5" type="ORF">DV20_12130</name>
</gene>
<evidence type="ECO:0000256" key="2">
    <source>
        <dbReference type="ARBA" id="ARBA00023125"/>
    </source>
</evidence>
<dbReference type="AlphaFoldDB" id="A0A066UDA6"/>
<organism evidence="5 6">
    <name type="scientific">Amycolatopsis rifamycinica</name>
    <dbReference type="NCBI Taxonomy" id="287986"/>
    <lineage>
        <taxon>Bacteria</taxon>
        <taxon>Bacillati</taxon>
        <taxon>Actinomycetota</taxon>
        <taxon>Actinomycetes</taxon>
        <taxon>Pseudonocardiales</taxon>
        <taxon>Pseudonocardiaceae</taxon>
        <taxon>Amycolatopsis</taxon>
    </lineage>
</organism>
<dbReference type="Proteomes" id="UP000027345">
    <property type="component" value="Unassembled WGS sequence"/>
</dbReference>
<dbReference type="SUPFAM" id="SSF46785">
    <property type="entry name" value="Winged helix' DNA-binding domain"/>
    <property type="match status" value="1"/>
</dbReference>
<name>A0A066UDA6_9PSEU</name>
<keyword evidence="1" id="KW-0805">Transcription regulation</keyword>
<evidence type="ECO:0000313" key="5">
    <source>
        <dbReference type="EMBL" id="KDN22124.1"/>
    </source>
</evidence>
<accession>A0A066UDA6</accession>
<dbReference type="PROSITE" id="PS50995">
    <property type="entry name" value="HTH_MARR_2"/>
    <property type="match status" value="1"/>
</dbReference>
<dbReference type="GO" id="GO:0006950">
    <property type="term" value="P:response to stress"/>
    <property type="evidence" value="ECO:0007669"/>
    <property type="project" value="TreeGrafter"/>
</dbReference>
<dbReference type="PANTHER" id="PTHR33164:SF43">
    <property type="entry name" value="HTH-TYPE TRANSCRIPTIONAL REPRESSOR YETL"/>
    <property type="match status" value="1"/>
</dbReference>
<dbReference type="SMART" id="SM00347">
    <property type="entry name" value="HTH_MARR"/>
    <property type="match status" value="1"/>
</dbReference>
<dbReference type="InterPro" id="IPR039422">
    <property type="entry name" value="MarR/SlyA-like"/>
</dbReference>
<dbReference type="Pfam" id="PF12802">
    <property type="entry name" value="MarR_2"/>
    <property type="match status" value="1"/>
</dbReference>
<dbReference type="PROSITE" id="PS01117">
    <property type="entry name" value="HTH_MARR_1"/>
    <property type="match status" value="1"/>
</dbReference>
<keyword evidence="2" id="KW-0238">DNA-binding</keyword>
<comment type="caution">
    <text evidence="5">The sequence shown here is derived from an EMBL/GenBank/DDBJ whole genome shotgun (WGS) entry which is preliminary data.</text>
</comment>
<dbReference type="eggNOG" id="COG1846">
    <property type="taxonomic scope" value="Bacteria"/>
</dbReference>
<dbReference type="PANTHER" id="PTHR33164">
    <property type="entry name" value="TRANSCRIPTIONAL REGULATOR, MARR FAMILY"/>
    <property type="match status" value="1"/>
</dbReference>
<dbReference type="STRING" id="287986.DV20_12130"/>
<dbReference type="InterPro" id="IPR036390">
    <property type="entry name" value="WH_DNA-bd_sf"/>
</dbReference>
<evidence type="ECO:0000256" key="1">
    <source>
        <dbReference type="ARBA" id="ARBA00023015"/>
    </source>
</evidence>